<feature type="transmembrane region" description="Helical" evidence="8">
    <location>
        <begin position="185"/>
        <end position="207"/>
    </location>
</feature>
<keyword evidence="2" id="KW-0813">Transport</keyword>
<dbReference type="Proteomes" id="UP000799424">
    <property type="component" value="Unassembled WGS sequence"/>
</dbReference>
<keyword evidence="11" id="KW-1185">Reference proteome</keyword>
<dbReference type="PANTHER" id="PTHR23501:SF187">
    <property type="entry name" value="MAJOR FACILITATOR SUPERFAMILY (MFS) PROFILE DOMAIN-CONTAINING PROTEIN"/>
    <property type="match status" value="1"/>
</dbReference>
<feature type="domain" description="Major facilitator superfamily (MFS) profile" evidence="9">
    <location>
        <begin position="33"/>
        <end position="496"/>
    </location>
</feature>
<dbReference type="SUPFAM" id="SSF103473">
    <property type="entry name" value="MFS general substrate transporter"/>
    <property type="match status" value="1"/>
</dbReference>
<feature type="transmembrane region" description="Helical" evidence="8">
    <location>
        <begin position="123"/>
        <end position="144"/>
    </location>
</feature>
<organism evidence="10 11">
    <name type="scientific">Ophiobolus disseminans</name>
    <dbReference type="NCBI Taxonomy" id="1469910"/>
    <lineage>
        <taxon>Eukaryota</taxon>
        <taxon>Fungi</taxon>
        <taxon>Dikarya</taxon>
        <taxon>Ascomycota</taxon>
        <taxon>Pezizomycotina</taxon>
        <taxon>Dothideomycetes</taxon>
        <taxon>Pleosporomycetidae</taxon>
        <taxon>Pleosporales</taxon>
        <taxon>Pleosporineae</taxon>
        <taxon>Phaeosphaeriaceae</taxon>
        <taxon>Ophiobolus</taxon>
    </lineage>
</organism>
<evidence type="ECO:0000256" key="2">
    <source>
        <dbReference type="ARBA" id="ARBA00022448"/>
    </source>
</evidence>
<feature type="region of interest" description="Disordered" evidence="7">
    <location>
        <begin position="1"/>
        <end position="22"/>
    </location>
</feature>
<dbReference type="InterPro" id="IPR011701">
    <property type="entry name" value="MFS"/>
</dbReference>
<gene>
    <name evidence="10" type="ORF">CC86DRAFT_437989</name>
</gene>
<dbReference type="EMBL" id="MU006222">
    <property type="protein sequence ID" value="KAF2828618.1"/>
    <property type="molecule type" value="Genomic_DNA"/>
</dbReference>
<evidence type="ECO:0000256" key="3">
    <source>
        <dbReference type="ARBA" id="ARBA00022692"/>
    </source>
</evidence>
<feature type="transmembrane region" description="Helical" evidence="8">
    <location>
        <begin position="469"/>
        <end position="487"/>
    </location>
</feature>
<keyword evidence="5 8" id="KW-0472">Membrane</keyword>
<dbReference type="AlphaFoldDB" id="A0A6A7A759"/>
<feature type="transmembrane region" description="Helical" evidence="8">
    <location>
        <begin position="156"/>
        <end position="179"/>
    </location>
</feature>
<feature type="transmembrane region" description="Helical" evidence="8">
    <location>
        <begin position="98"/>
        <end position="117"/>
    </location>
</feature>
<dbReference type="InterPro" id="IPR036259">
    <property type="entry name" value="MFS_trans_sf"/>
</dbReference>
<dbReference type="Gene3D" id="1.20.1250.20">
    <property type="entry name" value="MFS general substrate transporter like domains"/>
    <property type="match status" value="1"/>
</dbReference>
<dbReference type="GO" id="GO:0005886">
    <property type="term" value="C:plasma membrane"/>
    <property type="evidence" value="ECO:0007669"/>
    <property type="project" value="TreeGrafter"/>
</dbReference>
<feature type="transmembrane region" description="Helical" evidence="8">
    <location>
        <begin position="255"/>
        <end position="274"/>
    </location>
</feature>
<evidence type="ECO:0000256" key="4">
    <source>
        <dbReference type="ARBA" id="ARBA00022989"/>
    </source>
</evidence>
<dbReference type="OrthoDB" id="10021397at2759"/>
<evidence type="ECO:0000256" key="8">
    <source>
        <dbReference type="SAM" id="Phobius"/>
    </source>
</evidence>
<evidence type="ECO:0000313" key="10">
    <source>
        <dbReference type="EMBL" id="KAF2828618.1"/>
    </source>
</evidence>
<feature type="transmembrane region" description="Helical" evidence="8">
    <location>
        <begin position="295"/>
        <end position="319"/>
    </location>
</feature>
<evidence type="ECO:0000256" key="7">
    <source>
        <dbReference type="SAM" id="MobiDB-lite"/>
    </source>
</evidence>
<evidence type="ECO:0000256" key="1">
    <source>
        <dbReference type="ARBA" id="ARBA00004141"/>
    </source>
</evidence>
<feature type="transmembrane region" description="Helical" evidence="8">
    <location>
        <begin position="30"/>
        <end position="55"/>
    </location>
</feature>
<dbReference type="GO" id="GO:0022857">
    <property type="term" value="F:transmembrane transporter activity"/>
    <property type="evidence" value="ECO:0007669"/>
    <property type="project" value="InterPro"/>
</dbReference>
<keyword evidence="4 8" id="KW-1133">Transmembrane helix</keyword>
<name>A0A6A7A759_9PLEO</name>
<dbReference type="InterPro" id="IPR020846">
    <property type="entry name" value="MFS_dom"/>
</dbReference>
<dbReference type="PRINTS" id="PR01036">
    <property type="entry name" value="TCRTETB"/>
</dbReference>
<dbReference type="Pfam" id="PF07690">
    <property type="entry name" value="MFS_1"/>
    <property type="match status" value="1"/>
</dbReference>
<evidence type="ECO:0000259" key="9">
    <source>
        <dbReference type="PROSITE" id="PS50850"/>
    </source>
</evidence>
<keyword evidence="3 8" id="KW-0812">Transmembrane</keyword>
<proteinExistence type="predicted"/>
<accession>A0A6A7A759</accession>
<protein>
    <submittedName>
        <fullName evidence="10">Major facilitator superfamily MFS_1</fullName>
    </submittedName>
</protein>
<evidence type="ECO:0000256" key="6">
    <source>
        <dbReference type="ARBA" id="ARBA00023180"/>
    </source>
</evidence>
<comment type="subcellular location">
    <subcellularLocation>
        <location evidence="1">Membrane</location>
        <topology evidence="1">Multi-pass membrane protein</topology>
    </subcellularLocation>
</comment>
<evidence type="ECO:0000313" key="11">
    <source>
        <dbReference type="Proteomes" id="UP000799424"/>
    </source>
</evidence>
<evidence type="ECO:0000256" key="5">
    <source>
        <dbReference type="ARBA" id="ARBA00023136"/>
    </source>
</evidence>
<feature type="transmembrane region" description="Helical" evidence="8">
    <location>
        <begin position="228"/>
        <end position="249"/>
    </location>
</feature>
<dbReference type="PROSITE" id="PS50850">
    <property type="entry name" value="MFS"/>
    <property type="match status" value="1"/>
</dbReference>
<reference evidence="10" key="1">
    <citation type="journal article" date="2020" name="Stud. Mycol.">
        <title>101 Dothideomycetes genomes: a test case for predicting lifestyles and emergence of pathogens.</title>
        <authorList>
            <person name="Haridas S."/>
            <person name="Albert R."/>
            <person name="Binder M."/>
            <person name="Bloem J."/>
            <person name="Labutti K."/>
            <person name="Salamov A."/>
            <person name="Andreopoulos B."/>
            <person name="Baker S."/>
            <person name="Barry K."/>
            <person name="Bills G."/>
            <person name="Bluhm B."/>
            <person name="Cannon C."/>
            <person name="Castanera R."/>
            <person name="Culley D."/>
            <person name="Daum C."/>
            <person name="Ezra D."/>
            <person name="Gonzalez J."/>
            <person name="Henrissat B."/>
            <person name="Kuo A."/>
            <person name="Liang C."/>
            <person name="Lipzen A."/>
            <person name="Lutzoni F."/>
            <person name="Magnuson J."/>
            <person name="Mondo S."/>
            <person name="Nolan M."/>
            <person name="Ohm R."/>
            <person name="Pangilinan J."/>
            <person name="Park H.-J."/>
            <person name="Ramirez L."/>
            <person name="Alfaro M."/>
            <person name="Sun H."/>
            <person name="Tritt A."/>
            <person name="Yoshinaga Y."/>
            <person name="Zwiers L.-H."/>
            <person name="Turgeon B."/>
            <person name="Goodwin S."/>
            <person name="Spatafora J."/>
            <person name="Crous P."/>
            <person name="Grigoriev I."/>
        </authorList>
    </citation>
    <scope>NUCLEOTIDE SEQUENCE</scope>
    <source>
        <strain evidence="10">CBS 113818</strain>
    </source>
</reference>
<keyword evidence="6" id="KW-0325">Glycoprotein</keyword>
<feature type="transmembrane region" description="Helical" evidence="8">
    <location>
        <begin position="331"/>
        <end position="354"/>
    </location>
</feature>
<sequence length="525" mass="56635">MSAEPSPSSTEATSGELTEPGSETTKSWRFYLIIATLSLIAFASALEGSVIAIALPQITHELSAGDNYVWIASSYLVAQTAIQPLCAQLSNILGRRNLMVFSIAVFAFGSGIAGGATDAPFLIAGRTVQGLGSGGVMMLIELIICDLVPLRERGKYLGYVQSPTAIGAIVGPVVGGALATANWRWIFYLNIPIAGIAMIIMIIFLRLNHEKPRSWKQAVLRVDWIGNAIFVASICSLLVGLVFGGTVYAWSSWRVILPVVLGACGWLCFHVYEWKPPAFCKEVSIPPRIFANRTSVAGFYIDFVSSMLLQWVAFFWPIYFQGTRGTSPLKAGIYFIPFEAFLLTTAVVAGGLLTKLGHYRPLHLVGFVLSTLGPGLNILLSDSTPKVVWVWFQIVDSIGRGILLPTTLPAIMASLPDSDAAAITGIDSAVRGTLQNGRAYQFVSGEYVQALPPAVKAEVITVYLRALRAVWIGAVAFGATGLVAVLVEKHIPLRTELDTKYGLKHEEEKATTVEHGTIDTRTLEG</sequence>
<dbReference type="PANTHER" id="PTHR23501">
    <property type="entry name" value="MAJOR FACILITATOR SUPERFAMILY"/>
    <property type="match status" value="1"/>
</dbReference>
<dbReference type="Gene3D" id="1.20.1720.10">
    <property type="entry name" value="Multidrug resistance protein D"/>
    <property type="match status" value="1"/>
</dbReference>